<evidence type="ECO:0000256" key="2">
    <source>
        <dbReference type="ARBA" id="ARBA00009810"/>
    </source>
</evidence>
<dbReference type="InterPro" id="IPR036942">
    <property type="entry name" value="Beta-barrel_TonB_sf"/>
</dbReference>
<dbReference type="Proteomes" id="UP000718593">
    <property type="component" value="Unassembled WGS sequence"/>
</dbReference>
<keyword evidence="8 13" id="KW-0798">TonB box</keyword>
<dbReference type="InterPro" id="IPR012910">
    <property type="entry name" value="Plug_dom"/>
</dbReference>
<evidence type="ECO:0000256" key="7">
    <source>
        <dbReference type="ARBA" id="ARBA00023065"/>
    </source>
</evidence>
<comment type="similarity">
    <text evidence="2 12 13">Belongs to the TonB-dependent receptor family.</text>
</comment>
<evidence type="ECO:0000256" key="9">
    <source>
        <dbReference type="ARBA" id="ARBA00023136"/>
    </source>
</evidence>
<dbReference type="InterPro" id="IPR037066">
    <property type="entry name" value="Plug_dom_sf"/>
</dbReference>
<evidence type="ECO:0000313" key="18">
    <source>
        <dbReference type="Proteomes" id="UP000718593"/>
    </source>
</evidence>
<feature type="chain" id="PRO_5037012448" evidence="14">
    <location>
        <begin position="25"/>
        <end position="610"/>
    </location>
</feature>
<keyword evidence="7" id="KW-0406">Ion transport</keyword>
<keyword evidence="6 14" id="KW-0732">Signal</keyword>
<dbReference type="InterPro" id="IPR000531">
    <property type="entry name" value="Beta-barrel_TonB"/>
</dbReference>
<protein>
    <submittedName>
        <fullName evidence="17">TonB-dependent receptor</fullName>
    </submittedName>
</protein>
<evidence type="ECO:0000256" key="12">
    <source>
        <dbReference type="PROSITE-ProRule" id="PRU01360"/>
    </source>
</evidence>
<evidence type="ECO:0000256" key="11">
    <source>
        <dbReference type="ARBA" id="ARBA00023237"/>
    </source>
</evidence>
<reference evidence="17" key="1">
    <citation type="submission" date="2020-04" db="EMBL/GenBank/DDBJ databases">
        <title>Deep metagenomics examines the oral microbiome during advanced dental caries in children, revealing novel taxa and co-occurrences with host molecules.</title>
        <authorList>
            <person name="Baker J.L."/>
            <person name="Morton J.T."/>
            <person name="Dinis M."/>
            <person name="Alvarez R."/>
            <person name="Tran N.C."/>
            <person name="Knight R."/>
            <person name="Edlund A."/>
        </authorList>
    </citation>
    <scope>NUCLEOTIDE SEQUENCE</scope>
    <source>
        <strain evidence="17">JCVI_32_bin.24</strain>
    </source>
</reference>
<evidence type="ECO:0000256" key="6">
    <source>
        <dbReference type="ARBA" id="ARBA00022729"/>
    </source>
</evidence>
<dbReference type="AlphaFoldDB" id="A0A930G082"/>
<keyword evidence="5 12" id="KW-0812">Transmembrane</keyword>
<dbReference type="Gene3D" id="2.40.170.20">
    <property type="entry name" value="TonB-dependent receptor, beta-barrel domain"/>
    <property type="match status" value="1"/>
</dbReference>
<keyword evidence="4 12" id="KW-1134">Transmembrane beta strand</keyword>
<dbReference type="PANTHER" id="PTHR30069:SF53">
    <property type="entry name" value="COLICIN I RECEPTOR-RELATED"/>
    <property type="match status" value="1"/>
</dbReference>
<comment type="subcellular location">
    <subcellularLocation>
        <location evidence="1 12">Cell outer membrane</location>
        <topology evidence="1 12">Multi-pass membrane protein</topology>
    </subcellularLocation>
</comment>
<evidence type="ECO:0000313" key="17">
    <source>
        <dbReference type="EMBL" id="MBF1163622.1"/>
    </source>
</evidence>
<dbReference type="GO" id="GO:0006811">
    <property type="term" value="P:monoatomic ion transport"/>
    <property type="evidence" value="ECO:0007669"/>
    <property type="project" value="UniProtKB-KW"/>
</dbReference>
<evidence type="ECO:0000259" key="15">
    <source>
        <dbReference type="Pfam" id="PF00593"/>
    </source>
</evidence>
<gene>
    <name evidence="17" type="ORF">HXL68_01135</name>
</gene>
<keyword evidence="3 12" id="KW-0813">Transport</keyword>
<evidence type="ECO:0000256" key="5">
    <source>
        <dbReference type="ARBA" id="ARBA00022692"/>
    </source>
</evidence>
<accession>A0A930G082</accession>
<feature type="domain" description="TonB-dependent receptor-like beta-barrel" evidence="15">
    <location>
        <begin position="173"/>
        <end position="583"/>
    </location>
</feature>
<dbReference type="PANTHER" id="PTHR30069">
    <property type="entry name" value="TONB-DEPENDENT OUTER MEMBRANE RECEPTOR"/>
    <property type="match status" value="1"/>
</dbReference>
<feature type="signal peptide" evidence="14">
    <location>
        <begin position="1"/>
        <end position="24"/>
    </location>
</feature>
<feature type="domain" description="TonB-dependent receptor plug" evidence="16">
    <location>
        <begin position="46"/>
        <end position="151"/>
    </location>
</feature>
<dbReference type="InterPro" id="IPR039426">
    <property type="entry name" value="TonB-dep_rcpt-like"/>
</dbReference>
<proteinExistence type="inferred from homology"/>
<dbReference type="EMBL" id="JABZMI010000007">
    <property type="protein sequence ID" value="MBF1163622.1"/>
    <property type="molecule type" value="Genomic_DNA"/>
</dbReference>
<evidence type="ECO:0000256" key="3">
    <source>
        <dbReference type="ARBA" id="ARBA00022448"/>
    </source>
</evidence>
<dbReference type="SUPFAM" id="SSF56935">
    <property type="entry name" value="Porins"/>
    <property type="match status" value="1"/>
</dbReference>
<dbReference type="GO" id="GO:0015889">
    <property type="term" value="P:cobalamin transport"/>
    <property type="evidence" value="ECO:0007669"/>
    <property type="project" value="TreeGrafter"/>
</dbReference>
<organism evidence="17 18">
    <name type="scientific">Dechloromonas agitata</name>
    <dbReference type="NCBI Taxonomy" id="73030"/>
    <lineage>
        <taxon>Bacteria</taxon>
        <taxon>Pseudomonadati</taxon>
        <taxon>Pseudomonadota</taxon>
        <taxon>Betaproteobacteria</taxon>
        <taxon>Rhodocyclales</taxon>
        <taxon>Azonexaceae</taxon>
        <taxon>Dechloromonas</taxon>
    </lineage>
</organism>
<evidence type="ECO:0000256" key="4">
    <source>
        <dbReference type="ARBA" id="ARBA00022452"/>
    </source>
</evidence>
<dbReference type="Pfam" id="PF07715">
    <property type="entry name" value="Plug"/>
    <property type="match status" value="1"/>
</dbReference>
<evidence type="ECO:0000256" key="1">
    <source>
        <dbReference type="ARBA" id="ARBA00004571"/>
    </source>
</evidence>
<evidence type="ECO:0000256" key="10">
    <source>
        <dbReference type="ARBA" id="ARBA00023170"/>
    </source>
</evidence>
<sequence>MQPQSCLKPFAAILPLLFFVEANAAERLAALDPVVVTATRQAMKASEVLSDITVLEREDLERAGQSTLEEVLSRQPGIEFISNGSYGSNTSLFFRGTNSKHVLLLVDGMRVGSATAGDVSWSRIPLAQIERVEIVRGPASSLYGADALGGVVQVFTRQSEGLARFFGEAGVGSHDTYTATGGVSGSRDGWRYALNASTYRTRGFNSQLRTTGKDNDRDGFDSNSVSGRIAYEFAKGHEAGAHVFHSDGENKYDAGRDDRNQLTVSSFNTFLRNRITQQWTSTLSLGQSIDDARNTGTYNTTYKTEQTQYAWQNDVKTGFGTFLLGAERLDQTVSSTTAYQLTSRTNDSAQLGWLGNYQAHRLQLNARYDDNSQFGDKSTGSAAYGYQFDKHWRANVSYGTAFRAPSFNDLYWPFTSYGARGTYQGNPNLQPEFAHNREAALHYDNGQHRISVTWFLNRVQNLIASSGGTNAMPVNVGNARLEGIGINYAGRIGSFILEANYNHQDPRNTDTDKLLARRARNFGSLAVGQAIGPWDWRMEYQASGYRFDEARNNVKLDGYALLNLYGAYRFDRDWSVFARVNNLFDRDYVVADGYATPGVNVFVGIRYAPK</sequence>
<keyword evidence="10 17" id="KW-0675">Receptor</keyword>
<dbReference type="Gene3D" id="2.170.130.10">
    <property type="entry name" value="TonB-dependent receptor, plug domain"/>
    <property type="match status" value="1"/>
</dbReference>
<dbReference type="CDD" id="cd01347">
    <property type="entry name" value="ligand_gated_channel"/>
    <property type="match status" value="1"/>
</dbReference>
<dbReference type="Pfam" id="PF00593">
    <property type="entry name" value="TonB_dep_Rec_b-barrel"/>
    <property type="match status" value="1"/>
</dbReference>
<evidence type="ECO:0000256" key="13">
    <source>
        <dbReference type="RuleBase" id="RU003357"/>
    </source>
</evidence>
<name>A0A930G082_9RHOO</name>
<evidence type="ECO:0000259" key="16">
    <source>
        <dbReference type="Pfam" id="PF07715"/>
    </source>
</evidence>
<evidence type="ECO:0000256" key="8">
    <source>
        <dbReference type="ARBA" id="ARBA00023077"/>
    </source>
</evidence>
<dbReference type="PROSITE" id="PS52016">
    <property type="entry name" value="TONB_DEPENDENT_REC_3"/>
    <property type="match status" value="1"/>
</dbReference>
<comment type="caution">
    <text evidence="17">The sequence shown here is derived from an EMBL/GenBank/DDBJ whole genome shotgun (WGS) entry which is preliminary data.</text>
</comment>
<keyword evidence="9 12" id="KW-0472">Membrane</keyword>
<keyword evidence="11 12" id="KW-0998">Cell outer membrane</keyword>
<dbReference type="GO" id="GO:0009279">
    <property type="term" value="C:cell outer membrane"/>
    <property type="evidence" value="ECO:0007669"/>
    <property type="project" value="UniProtKB-SubCell"/>
</dbReference>
<evidence type="ECO:0000256" key="14">
    <source>
        <dbReference type="SAM" id="SignalP"/>
    </source>
</evidence>